<organism evidence="17 18">
    <name type="scientific">Aphis craccivora</name>
    <name type="common">Cowpea aphid</name>
    <dbReference type="NCBI Taxonomy" id="307492"/>
    <lineage>
        <taxon>Eukaryota</taxon>
        <taxon>Metazoa</taxon>
        <taxon>Ecdysozoa</taxon>
        <taxon>Arthropoda</taxon>
        <taxon>Hexapoda</taxon>
        <taxon>Insecta</taxon>
        <taxon>Pterygota</taxon>
        <taxon>Neoptera</taxon>
        <taxon>Paraneoptera</taxon>
        <taxon>Hemiptera</taxon>
        <taxon>Sternorrhyncha</taxon>
        <taxon>Aphidomorpha</taxon>
        <taxon>Aphidoidea</taxon>
        <taxon>Aphididae</taxon>
        <taxon>Aphidini</taxon>
        <taxon>Aphis</taxon>
        <taxon>Aphis</taxon>
    </lineage>
</organism>
<evidence type="ECO:0000256" key="2">
    <source>
        <dbReference type="ARBA" id="ARBA00009262"/>
    </source>
</evidence>
<keyword evidence="12 14" id="KW-0175">Coiled coil</keyword>
<evidence type="ECO:0000256" key="4">
    <source>
        <dbReference type="ARBA" id="ARBA00022722"/>
    </source>
</evidence>
<comment type="domain">
    <text evidence="13">The VLRF1 domain mediates binding to the 60S ribosomal subunit.</text>
</comment>
<dbReference type="GO" id="GO:0016787">
    <property type="term" value="F:hydrolase activity"/>
    <property type="evidence" value="ECO:0007669"/>
    <property type="project" value="UniProtKB-KW"/>
</dbReference>
<name>A0A6G0Y9Z7_APHCR</name>
<dbReference type="InterPro" id="IPR047139">
    <property type="entry name" value="ANKZ1/VMS1"/>
</dbReference>
<feature type="region of interest" description="Disordered" evidence="15">
    <location>
        <begin position="386"/>
        <end position="420"/>
    </location>
</feature>
<dbReference type="GO" id="GO:0036503">
    <property type="term" value="P:ERAD pathway"/>
    <property type="evidence" value="ECO:0007669"/>
    <property type="project" value="TreeGrafter"/>
</dbReference>
<dbReference type="InterPro" id="IPR041175">
    <property type="entry name" value="VLRF1/Vms1"/>
</dbReference>
<feature type="active site" evidence="13">
    <location>
        <position position="245"/>
    </location>
</feature>
<dbReference type="EMBL" id="VUJU01005281">
    <property type="protein sequence ID" value="KAF0751713.1"/>
    <property type="molecule type" value="Genomic_DNA"/>
</dbReference>
<dbReference type="SUPFAM" id="SSF48403">
    <property type="entry name" value="Ankyrin repeat"/>
    <property type="match status" value="1"/>
</dbReference>
<evidence type="ECO:0000256" key="3">
    <source>
        <dbReference type="ARBA" id="ARBA00022490"/>
    </source>
</evidence>
<dbReference type="GO" id="GO:0004519">
    <property type="term" value="F:endonuclease activity"/>
    <property type="evidence" value="ECO:0007669"/>
    <property type="project" value="UniProtKB-KW"/>
</dbReference>
<feature type="region of interest" description="Disordered" evidence="15">
    <location>
        <begin position="239"/>
        <end position="258"/>
    </location>
</feature>
<feature type="compositionally biased region" description="Polar residues" evidence="15">
    <location>
        <begin position="386"/>
        <end position="398"/>
    </location>
</feature>
<evidence type="ECO:0000256" key="13">
    <source>
        <dbReference type="PROSITE-ProRule" id="PRU01389"/>
    </source>
</evidence>
<comment type="caution">
    <text evidence="17">The sequence shown here is derived from an EMBL/GenBank/DDBJ whole genome shotgun (WGS) entry which is preliminary data.</text>
</comment>
<feature type="coiled-coil region" evidence="14">
    <location>
        <begin position="585"/>
        <end position="626"/>
    </location>
</feature>
<keyword evidence="8" id="KW-0863">Zinc-finger</keyword>
<evidence type="ECO:0000259" key="16">
    <source>
        <dbReference type="PROSITE" id="PS52044"/>
    </source>
</evidence>
<dbReference type="Proteomes" id="UP000478052">
    <property type="component" value="Unassembled WGS sequence"/>
</dbReference>
<reference evidence="17 18" key="1">
    <citation type="submission" date="2019-08" db="EMBL/GenBank/DDBJ databases">
        <title>Whole genome of Aphis craccivora.</title>
        <authorList>
            <person name="Voronova N.V."/>
            <person name="Shulinski R.S."/>
            <person name="Bandarenka Y.V."/>
            <person name="Zhorov D.G."/>
            <person name="Warner D."/>
        </authorList>
    </citation>
    <scope>NUCLEOTIDE SEQUENCE [LARGE SCALE GENOMIC DNA]</scope>
    <source>
        <strain evidence="17">180601</strain>
        <tissue evidence="17">Whole Body</tissue>
    </source>
</reference>
<evidence type="ECO:0000256" key="5">
    <source>
        <dbReference type="ARBA" id="ARBA00022723"/>
    </source>
</evidence>
<keyword evidence="10" id="KW-0862">Zinc</keyword>
<dbReference type="GO" id="GO:0008270">
    <property type="term" value="F:zinc ion binding"/>
    <property type="evidence" value="ECO:0007669"/>
    <property type="project" value="UniProtKB-KW"/>
</dbReference>
<evidence type="ECO:0000256" key="12">
    <source>
        <dbReference type="ARBA" id="ARBA00023054"/>
    </source>
</evidence>
<dbReference type="Pfam" id="PF18826">
    <property type="entry name" value="bVLRF1"/>
    <property type="match status" value="1"/>
</dbReference>
<keyword evidence="3 13" id="KW-0963">Cytoplasm</keyword>
<gene>
    <name evidence="17" type="ORF">FWK35_00019137</name>
</gene>
<keyword evidence="9 13" id="KW-0378">Hydrolase</keyword>
<evidence type="ECO:0000256" key="8">
    <source>
        <dbReference type="ARBA" id="ARBA00022771"/>
    </source>
</evidence>
<dbReference type="PANTHER" id="PTHR16036:SF2">
    <property type="entry name" value="TRNA ENDONUCLEASE ANKZF1"/>
    <property type="match status" value="1"/>
</dbReference>
<accession>A0A6G0Y9Z7</accession>
<feature type="coiled-coil region" evidence="14">
    <location>
        <begin position="458"/>
        <end position="489"/>
    </location>
</feature>
<evidence type="ECO:0000256" key="11">
    <source>
        <dbReference type="ARBA" id="ARBA00023043"/>
    </source>
</evidence>
<dbReference type="AlphaFoldDB" id="A0A6G0Y9Z7"/>
<proteinExistence type="inferred from homology"/>
<evidence type="ECO:0000313" key="17">
    <source>
        <dbReference type="EMBL" id="KAF0751713.1"/>
    </source>
</evidence>
<evidence type="ECO:0000256" key="10">
    <source>
        <dbReference type="ARBA" id="ARBA00022833"/>
    </source>
</evidence>
<evidence type="ECO:0000256" key="15">
    <source>
        <dbReference type="SAM" id="MobiDB-lite"/>
    </source>
</evidence>
<evidence type="ECO:0000256" key="1">
    <source>
        <dbReference type="ARBA" id="ARBA00004496"/>
    </source>
</evidence>
<keyword evidence="7 13" id="KW-0255">Endonuclease</keyword>
<evidence type="ECO:0000256" key="14">
    <source>
        <dbReference type="SAM" id="Coils"/>
    </source>
</evidence>
<keyword evidence="4 13" id="KW-0540">Nuclease</keyword>
<dbReference type="PROSITE" id="PS52044">
    <property type="entry name" value="VLRF1"/>
    <property type="match status" value="1"/>
</dbReference>
<keyword evidence="18" id="KW-1185">Reference proteome</keyword>
<dbReference type="Gene3D" id="1.25.40.20">
    <property type="entry name" value="Ankyrin repeat-containing domain"/>
    <property type="match status" value="1"/>
</dbReference>
<evidence type="ECO:0000256" key="7">
    <source>
        <dbReference type="ARBA" id="ARBA00022759"/>
    </source>
</evidence>
<dbReference type="InterPro" id="IPR041540">
    <property type="entry name" value="VATC"/>
</dbReference>
<sequence length="685" mass="78552">MAGGRMGYVRVTSTAANIRLFSSSLRQDVFTMSTILPSASKTVLIGRPDYQSLLDGVRLISLGLTRIEDTVAIGLKNLEVDKNYLLGLHCTTCQIAFELSEEHKAHYKSDWHRYNLKQKIRNRQTIDEPKFLALENKANDSSSSCESDDEINAYNSHFSINSKLFFENNFGNAFSVYRCLLTNKKDIPNEEVVVNSLKSISTKLMWFIVMLGGGRFSAAIFKGDEVIVHKTFHSYTVRAKQGGSQSTQDRSKGGCKSAGASLRRYNEASQLKHIQEILSSWLHHIKLCNHIFYRAIGPNNRNILFGGSTPLINKNDSRLCQIPFGTKKATYAEVQKVHNQLSTVLVYDSKDIINNSIKNYVLKLFKKRKNTESRIKKIVEKPIKDIQNSNKKMSENIQVSSTSDSSENDDENETVESPQSKILIENNGSVLSNYLTNKKRKKKKKKKPKNTNSIIVKCAEVEEIKKLLLQTIEEKNSEALSKYLSLEDENSSTTKEYLEKSLNEAIDESNNTILHLASTYCLHDHIYLLLQHGSNPIHKNKDAKTPYELAPDKSTRKVFRKFMAVFPDKYDYDKSRLPGPLTEELQEELKERKKAKQKRAKERKVIEELKKEEEIQKQKFLQLSDREKCAIAAEKRFMAVQGAFKLLRCFYCGKNIEEKYPFEYMDYKFCSVQCVKNHRQKNIVN</sequence>
<comment type="similarity">
    <text evidence="2 13">Belongs to the ANKZF1/VMS1 family.</text>
</comment>
<dbReference type="OrthoDB" id="429841at2759"/>
<dbReference type="PANTHER" id="PTHR16036">
    <property type="entry name" value="ANKYRIN REPEAT AND ZINC FINGER DOMAIN-CONTAINING PROTEIN 1"/>
    <property type="match status" value="1"/>
</dbReference>
<protein>
    <submittedName>
        <fullName evidence="17">Ankyrin repeat and zinc finger domain-containing protein 1-like</fullName>
    </submittedName>
</protein>
<feature type="domain" description="VLRF1" evidence="16">
    <location>
        <begin position="202"/>
        <end position="344"/>
    </location>
</feature>
<keyword evidence="6" id="KW-0677">Repeat</keyword>
<comment type="subcellular location">
    <subcellularLocation>
        <location evidence="1">Cytoplasm</location>
    </subcellularLocation>
</comment>
<evidence type="ECO:0000313" key="18">
    <source>
        <dbReference type="Proteomes" id="UP000478052"/>
    </source>
</evidence>
<keyword evidence="5" id="KW-0479">Metal-binding</keyword>
<dbReference type="GO" id="GO:0005737">
    <property type="term" value="C:cytoplasm"/>
    <property type="evidence" value="ECO:0007669"/>
    <property type="project" value="UniProtKB-SubCell"/>
</dbReference>
<evidence type="ECO:0000256" key="9">
    <source>
        <dbReference type="ARBA" id="ARBA00022801"/>
    </source>
</evidence>
<dbReference type="InterPro" id="IPR036770">
    <property type="entry name" value="Ankyrin_rpt-contain_sf"/>
</dbReference>
<keyword evidence="11" id="KW-0040">ANK repeat</keyword>
<evidence type="ECO:0000256" key="6">
    <source>
        <dbReference type="ARBA" id="ARBA00022737"/>
    </source>
</evidence>
<dbReference type="Pfam" id="PF18716">
    <property type="entry name" value="VATC"/>
    <property type="match status" value="1"/>
</dbReference>